<keyword evidence="1" id="KW-0472">Membrane</keyword>
<feature type="transmembrane region" description="Helical" evidence="1">
    <location>
        <begin position="54"/>
        <end position="75"/>
    </location>
</feature>
<reference evidence="2" key="1">
    <citation type="journal article" date="2020" name="Stud. Mycol.">
        <title>101 Dothideomycetes genomes: a test case for predicting lifestyles and emergence of pathogens.</title>
        <authorList>
            <person name="Haridas S."/>
            <person name="Albert R."/>
            <person name="Binder M."/>
            <person name="Bloem J."/>
            <person name="Labutti K."/>
            <person name="Salamov A."/>
            <person name="Andreopoulos B."/>
            <person name="Baker S."/>
            <person name="Barry K."/>
            <person name="Bills G."/>
            <person name="Bluhm B."/>
            <person name="Cannon C."/>
            <person name="Castanera R."/>
            <person name="Culley D."/>
            <person name="Daum C."/>
            <person name="Ezra D."/>
            <person name="Gonzalez J."/>
            <person name="Henrissat B."/>
            <person name="Kuo A."/>
            <person name="Liang C."/>
            <person name="Lipzen A."/>
            <person name="Lutzoni F."/>
            <person name="Magnuson J."/>
            <person name="Mondo S."/>
            <person name="Nolan M."/>
            <person name="Ohm R."/>
            <person name="Pangilinan J."/>
            <person name="Park H.-J."/>
            <person name="Ramirez L."/>
            <person name="Alfaro M."/>
            <person name="Sun H."/>
            <person name="Tritt A."/>
            <person name="Yoshinaga Y."/>
            <person name="Zwiers L.-H."/>
            <person name="Turgeon B."/>
            <person name="Goodwin S."/>
            <person name="Spatafora J."/>
            <person name="Crous P."/>
            <person name="Grigoriev I."/>
        </authorList>
    </citation>
    <scope>NUCLEOTIDE SEQUENCE</scope>
    <source>
        <strain evidence="2">CBS 123094</strain>
    </source>
</reference>
<name>A0A6A5WZG2_9PLEO</name>
<dbReference type="Proteomes" id="UP000799779">
    <property type="component" value="Unassembled WGS sequence"/>
</dbReference>
<evidence type="ECO:0000313" key="3">
    <source>
        <dbReference type="Proteomes" id="UP000799779"/>
    </source>
</evidence>
<keyword evidence="3" id="KW-1185">Reference proteome</keyword>
<evidence type="ECO:0000313" key="2">
    <source>
        <dbReference type="EMBL" id="KAF2007233.1"/>
    </source>
</evidence>
<protein>
    <submittedName>
        <fullName evidence="2">Uncharacterized protein</fullName>
    </submittedName>
</protein>
<proteinExistence type="predicted"/>
<dbReference type="EMBL" id="ML977557">
    <property type="protein sequence ID" value="KAF2007233.1"/>
    <property type="molecule type" value="Genomic_DNA"/>
</dbReference>
<dbReference type="AlphaFoldDB" id="A0A6A5WZG2"/>
<accession>A0A6A5WZG2</accession>
<feature type="transmembrane region" description="Helical" evidence="1">
    <location>
        <begin position="18"/>
        <end position="42"/>
    </location>
</feature>
<keyword evidence="1" id="KW-0812">Transmembrane</keyword>
<sequence length="127" mass="14201">MHILGTVDSVDFRCGQSLWMLFTCLTAALHVLRVCSVFVHVWSGRSCHGTVCSFMFCIIVSLVIAFSLLALLLMFRGQSELGLHDVFPCGISHKQWCSSMLCISGRNRISFPGWRSHPCLLCPKACY</sequence>
<gene>
    <name evidence="2" type="ORF">P154DRAFT_115872</name>
</gene>
<evidence type="ECO:0000256" key="1">
    <source>
        <dbReference type="SAM" id="Phobius"/>
    </source>
</evidence>
<organism evidence="2 3">
    <name type="scientific">Amniculicola lignicola CBS 123094</name>
    <dbReference type="NCBI Taxonomy" id="1392246"/>
    <lineage>
        <taxon>Eukaryota</taxon>
        <taxon>Fungi</taxon>
        <taxon>Dikarya</taxon>
        <taxon>Ascomycota</taxon>
        <taxon>Pezizomycotina</taxon>
        <taxon>Dothideomycetes</taxon>
        <taxon>Pleosporomycetidae</taxon>
        <taxon>Pleosporales</taxon>
        <taxon>Amniculicolaceae</taxon>
        <taxon>Amniculicola</taxon>
    </lineage>
</organism>
<keyword evidence="1" id="KW-1133">Transmembrane helix</keyword>